<dbReference type="FunFam" id="3.30.200.20:FF:000061">
    <property type="entry name" value="Dual specificity protein kinase CLK2"/>
    <property type="match status" value="1"/>
</dbReference>
<dbReference type="GO" id="GO:0004712">
    <property type="term" value="F:protein serine/threonine/tyrosine kinase activity"/>
    <property type="evidence" value="ECO:0007669"/>
    <property type="project" value="UniProtKB-EC"/>
</dbReference>
<dbReference type="Gene3D" id="3.30.200.20">
    <property type="entry name" value="Phosphorylase Kinase, domain 1"/>
    <property type="match status" value="1"/>
</dbReference>
<dbReference type="PANTHER" id="PTHR45646:SF6">
    <property type="entry name" value="DUAL SPECIFICITY PROTEIN KINASE CLK2"/>
    <property type="match status" value="1"/>
</dbReference>
<dbReference type="GO" id="GO:0005634">
    <property type="term" value="C:nucleus"/>
    <property type="evidence" value="ECO:0007669"/>
    <property type="project" value="UniProtKB-SubCell"/>
</dbReference>
<feature type="binding site" evidence="15">
    <location>
        <position position="303"/>
    </location>
    <ligand>
        <name>ATP</name>
        <dbReference type="ChEBI" id="CHEBI:30616"/>
    </ligand>
</feature>
<dbReference type="PROSITE" id="PS50011">
    <property type="entry name" value="PROTEIN_KINASE_DOM"/>
    <property type="match status" value="1"/>
</dbReference>
<evidence type="ECO:0000256" key="3">
    <source>
        <dbReference type="ARBA" id="ARBA00022527"/>
    </source>
</evidence>
<comment type="subcellular location">
    <subcellularLocation>
        <location evidence="1">Nucleus</location>
    </subcellularLocation>
</comment>
<evidence type="ECO:0000256" key="10">
    <source>
        <dbReference type="ARBA" id="ARBA00023242"/>
    </source>
</evidence>
<dbReference type="CDD" id="cd14215">
    <property type="entry name" value="PKc_CLK2"/>
    <property type="match status" value="1"/>
</dbReference>
<dbReference type="Proteomes" id="UP000242450">
    <property type="component" value="Chromosome 20"/>
</dbReference>
<sequence>VRTCSLAVAAADRRGQSRRPSWDRAPGGGGASGAKRILGAGTEPGREGLERSPGTRREVPGSRVGGGGAALRRRGGAGTPAAVPPPSRTSCGTSARASPPERCLILEGTTLQREAAGGVTMSTIGAESIRDEEAAPGQAAVTVRGGADGKTVTMSVPGAAMTIVHLIGGPMTGDTVAATGATTTAEIGEKPTMTQTTGIPKSTIGRTAVTAASAAAVGSTAGGGGAAGRSAVHLRPGLWPPQQQHSSRRAKSVEDDAEGHLIYHVGDWLQERYEIVSTLGEGTFGRVVQCVDHRRGGARVALKIIKNVEKYKEAARLEINVLEKINEKDPDNKNLCVQMFDWFDYHGHMCISFELLGLSTFDFLKDNNYLPYPVHQVRHMAFQLCQAVKFLHDNKLTHTDLKPENILFVNSDYELTYNLEKKRDERSVKSTAVRVVDFGSATFDHEHHSTIVSTRHYRAPEVILELGWSQPCDVWSIGCIIFEYYVGFTLFQTHDNREHLAMMERILGPIPSRMIRKTRKQKYFYRGRLDWDENTSAGRYVRENCKPLRRYLTSEAEEHHQLFDLIESMLEYEPAKRLTLGEALQHPFFARLRAEPPNAKLWDSSRDISR</sequence>
<dbReference type="GO" id="GO:0004674">
    <property type="term" value="F:protein serine/threonine kinase activity"/>
    <property type="evidence" value="ECO:0007669"/>
    <property type="project" value="UniProtKB-KW"/>
</dbReference>
<dbReference type="FunFam" id="1.10.510.10:FF:000145">
    <property type="entry name" value="Dual specificity protein kinase CLK2"/>
    <property type="match status" value="1"/>
</dbReference>
<feature type="region of interest" description="Disordered" evidence="16">
    <location>
        <begin position="218"/>
        <end position="250"/>
    </location>
</feature>
<dbReference type="GO" id="GO:0004713">
    <property type="term" value="F:protein tyrosine kinase activity"/>
    <property type="evidence" value="ECO:0007669"/>
    <property type="project" value="UniProtKB-KW"/>
</dbReference>
<evidence type="ECO:0000256" key="11">
    <source>
        <dbReference type="ARBA" id="ARBA00037966"/>
    </source>
</evidence>
<evidence type="ECO:0000256" key="12">
    <source>
        <dbReference type="ARBA" id="ARBA00049003"/>
    </source>
</evidence>
<keyword evidence="19" id="KW-1185">Reference proteome</keyword>
<dbReference type="InterPro" id="IPR051175">
    <property type="entry name" value="CLK_kinases"/>
</dbReference>
<name>A0A212CFJ9_CEREH</name>
<evidence type="ECO:0000256" key="6">
    <source>
        <dbReference type="ARBA" id="ARBA00022741"/>
    </source>
</evidence>
<dbReference type="Pfam" id="PF00069">
    <property type="entry name" value="Pkinase"/>
    <property type="match status" value="1"/>
</dbReference>
<dbReference type="SUPFAM" id="SSF56112">
    <property type="entry name" value="Protein kinase-like (PK-like)"/>
    <property type="match status" value="1"/>
</dbReference>
<dbReference type="Gene3D" id="1.10.510.10">
    <property type="entry name" value="Transferase(Phosphotransferase) domain 1"/>
    <property type="match status" value="1"/>
</dbReference>
<feature type="non-terminal residue" evidence="18">
    <location>
        <position position="1"/>
    </location>
</feature>
<dbReference type="InterPro" id="IPR000719">
    <property type="entry name" value="Prot_kinase_dom"/>
</dbReference>
<evidence type="ECO:0000256" key="9">
    <source>
        <dbReference type="ARBA" id="ARBA00023137"/>
    </source>
</evidence>
<evidence type="ECO:0000256" key="13">
    <source>
        <dbReference type="ARBA" id="ARBA00049308"/>
    </source>
</evidence>
<feature type="region of interest" description="Disordered" evidence="16">
    <location>
        <begin position="1"/>
        <end position="99"/>
    </location>
</feature>
<dbReference type="SMART" id="SM00220">
    <property type="entry name" value="S_TKc"/>
    <property type="match status" value="1"/>
</dbReference>
<dbReference type="GO" id="GO:0005524">
    <property type="term" value="F:ATP binding"/>
    <property type="evidence" value="ECO:0007669"/>
    <property type="project" value="UniProtKB-UniRule"/>
</dbReference>
<dbReference type="GO" id="GO:0043484">
    <property type="term" value="P:regulation of RNA splicing"/>
    <property type="evidence" value="ECO:0007669"/>
    <property type="project" value="TreeGrafter"/>
</dbReference>
<dbReference type="EMBL" id="MKHE01000020">
    <property type="protein sequence ID" value="OWK04767.1"/>
    <property type="molecule type" value="Genomic_DNA"/>
</dbReference>
<keyword evidence="9" id="KW-0829">Tyrosine-protein kinase</keyword>
<evidence type="ECO:0000313" key="18">
    <source>
        <dbReference type="EMBL" id="OWK04767.1"/>
    </source>
</evidence>
<gene>
    <name evidence="18" type="ORF">Celaphus_00001927</name>
</gene>
<dbReference type="PROSITE" id="PS00107">
    <property type="entry name" value="PROTEIN_KINASE_ATP"/>
    <property type="match status" value="1"/>
</dbReference>
<keyword evidence="6 15" id="KW-0547">Nucleotide-binding</keyword>
<comment type="catalytic activity">
    <reaction evidence="12">
        <text>L-seryl-[protein] + ATP = O-phospho-L-seryl-[protein] + ADP + H(+)</text>
        <dbReference type="Rhea" id="RHEA:17989"/>
        <dbReference type="Rhea" id="RHEA-COMP:9863"/>
        <dbReference type="Rhea" id="RHEA-COMP:11604"/>
        <dbReference type="ChEBI" id="CHEBI:15378"/>
        <dbReference type="ChEBI" id="CHEBI:29999"/>
        <dbReference type="ChEBI" id="CHEBI:30616"/>
        <dbReference type="ChEBI" id="CHEBI:83421"/>
        <dbReference type="ChEBI" id="CHEBI:456216"/>
        <dbReference type="EC" id="2.7.12.1"/>
    </reaction>
</comment>
<comment type="similarity">
    <text evidence="11">Belongs to the protein kinase superfamily. CMGC Ser/Thr protein kinase family. Lammer subfamily.</text>
</comment>
<comment type="caution">
    <text evidence="18">The sequence shown here is derived from an EMBL/GenBank/DDBJ whole genome shotgun (WGS) entry which is preliminary data.</text>
</comment>
<keyword evidence="5" id="KW-0808">Transferase</keyword>
<feature type="domain" description="Protein kinase" evidence="17">
    <location>
        <begin position="273"/>
        <end position="589"/>
    </location>
</feature>
<protein>
    <recommendedName>
        <fullName evidence="2">dual-specificity kinase</fullName>
        <ecNumber evidence="2">2.7.12.1</ecNumber>
    </recommendedName>
</protein>
<dbReference type="AlphaFoldDB" id="A0A212CFJ9"/>
<dbReference type="OrthoDB" id="1924787at2759"/>
<keyword evidence="4" id="KW-0597">Phosphoprotein</keyword>
<dbReference type="InterPro" id="IPR008271">
    <property type="entry name" value="Ser/Thr_kinase_AS"/>
</dbReference>
<evidence type="ECO:0000256" key="4">
    <source>
        <dbReference type="ARBA" id="ARBA00022553"/>
    </source>
</evidence>
<evidence type="ECO:0000256" key="2">
    <source>
        <dbReference type="ARBA" id="ARBA00013203"/>
    </source>
</evidence>
<reference evidence="18 19" key="1">
    <citation type="journal article" date="2018" name="Mol. Genet. Genomics">
        <title>The red deer Cervus elaphus genome CerEla1.0: sequencing, annotating, genes, and chromosomes.</title>
        <authorList>
            <person name="Bana N.A."/>
            <person name="Nyiri A."/>
            <person name="Nagy J."/>
            <person name="Frank K."/>
            <person name="Nagy T."/>
            <person name="Steger V."/>
            <person name="Schiller M."/>
            <person name="Lakatos P."/>
            <person name="Sugar L."/>
            <person name="Horn P."/>
            <person name="Barta E."/>
            <person name="Orosz L."/>
        </authorList>
    </citation>
    <scope>NUCLEOTIDE SEQUENCE [LARGE SCALE GENOMIC DNA]</scope>
    <source>
        <strain evidence="18">Hungarian</strain>
    </source>
</reference>
<dbReference type="PANTHER" id="PTHR45646">
    <property type="entry name" value="SERINE/THREONINE-PROTEIN KINASE DOA-RELATED"/>
    <property type="match status" value="1"/>
</dbReference>
<evidence type="ECO:0000313" key="19">
    <source>
        <dbReference type="Proteomes" id="UP000242450"/>
    </source>
</evidence>
<evidence type="ECO:0000259" key="17">
    <source>
        <dbReference type="PROSITE" id="PS50011"/>
    </source>
</evidence>
<keyword evidence="3" id="KW-0723">Serine/threonine-protein kinase</keyword>
<dbReference type="PROSITE" id="PS00108">
    <property type="entry name" value="PROTEIN_KINASE_ST"/>
    <property type="match status" value="1"/>
</dbReference>
<proteinExistence type="inferred from homology"/>
<comment type="catalytic activity">
    <reaction evidence="14">
        <text>L-tyrosyl-[protein] + ATP = O-phospho-L-tyrosyl-[protein] + ADP + H(+)</text>
        <dbReference type="Rhea" id="RHEA:10596"/>
        <dbReference type="Rhea" id="RHEA-COMP:10136"/>
        <dbReference type="Rhea" id="RHEA-COMP:20101"/>
        <dbReference type="ChEBI" id="CHEBI:15378"/>
        <dbReference type="ChEBI" id="CHEBI:30616"/>
        <dbReference type="ChEBI" id="CHEBI:46858"/>
        <dbReference type="ChEBI" id="CHEBI:61978"/>
        <dbReference type="ChEBI" id="CHEBI:456216"/>
        <dbReference type="EC" id="2.7.12.1"/>
    </reaction>
</comment>
<dbReference type="InterPro" id="IPR011009">
    <property type="entry name" value="Kinase-like_dom_sf"/>
</dbReference>
<evidence type="ECO:0000256" key="8">
    <source>
        <dbReference type="ARBA" id="ARBA00022840"/>
    </source>
</evidence>
<organism evidence="18 19">
    <name type="scientific">Cervus elaphus hippelaphus</name>
    <name type="common">European red deer</name>
    <dbReference type="NCBI Taxonomy" id="46360"/>
    <lineage>
        <taxon>Eukaryota</taxon>
        <taxon>Metazoa</taxon>
        <taxon>Chordata</taxon>
        <taxon>Craniata</taxon>
        <taxon>Vertebrata</taxon>
        <taxon>Euteleostomi</taxon>
        <taxon>Mammalia</taxon>
        <taxon>Eutheria</taxon>
        <taxon>Laurasiatheria</taxon>
        <taxon>Artiodactyla</taxon>
        <taxon>Ruminantia</taxon>
        <taxon>Pecora</taxon>
        <taxon>Cervidae</taxon>
        <taxon>Cervinae</taxon>
        <taxon>Cervus</taxon>
    </lineage>
</organism>
<keyword evidence="10" id="KW-0539">Nucleus</keyword>
<dbReference type="EC" id="2.7.12.1" evidence="2"/>
<feature type="compositionally biased region" description="Basic and acidic residues" evidence="16">
    <location>
        <begin position="44"/>
        <end position="60"/>
    </location>
</feature>
<evidence type="ECO:0000256" key="16">
    <source>
        <dbReference type="SAM" id="MobiDB-lite"/>
    </source>
</evidence>
<comment type="catalytic activity">
    <reaction evidence="13">
        <text>L-threonyl-[protein] + ATP = O-phospho-L-threonyl-[protein] + ADP + H(+)</text>
        <dbReference type="Rhea" id="RHEA:46608"/>
        <dbReference type="Rhea" id="RHEA-COMP:11060"/>
        <dbReference type="Rhea" id="RHEA-COMP:11605"/>
        <dbReference type="ChEBI" id="CHEBI:15378"/>
        <dbReference type="ChEBI" id="CHEBI:30013"/>
        <dbReference type="ChEBI" id="CHEBI:30616"/>
        <dbReference type="ChEBI" id="CHEBI:61977"/>
        <dbReference type="ChEBI" id="CHEBI:456216"/>
        <dbReference type="EC" id="2.7.12.1"/>
    </reaction>
</comment>
<evidence type="ECO:0000256" key="15">
    <source>
        <dbReference type="PROSITE-ProRule" id="PRU10141"/>
    </source>
</evidence>
<accession>A0A212CFJ9</accession>
<dbReference type="InterPro" id="IPR017441">
    <property type="entry name" value="Protein_kinase_ATP_BS"/>
</dbReference>
<evidence type="ECO:0000256" key="5">
    <source>
        <dbReference type="ARBA" id="ARBA00022679"/>
    </source>
</evidence>
<evidence type="ECO:0000256" key="1">
    <source>
        <dbReference type="ARBA" id="ARBA00004123"/>
    </source>
</evidence>
<keyword evidence="7" id="KW-0418">Kinase</keyword>
<keyword evidence="8 15" id="KW-0067">ATP-binding</keyword>
<evidence type="ECO:0000256" key="14">
    <source>
        <dbReference type="ARBA" id="ARBA00051680"/>
    </source>
</evidence>
<evidence type="ECO:0000256" key="7">
    <source>
        <dbReference type="ARBA" id="ARBA00022777"/>
    </source>
</evidence>